<reference evidence="2 3" key="1">
    <citation type="submission" date="2020-10" db="EMBL/GenBank/DDBJ databases">
        <title>Ca. Dormibacterota MAGs.</title>
        <authorList>
            <person name="Montgomery K."/>
        </authorList>
    </citation>
    <scope>NUCLEOTIDE SEQUENCE [LARGE SCALE GENOMIC DNA]</scope>
    <source>
        <strain evidence="2">Mitchell_Peninsula_5</strain>
    </source>
</reference>
<dbReference type="Gene3D" id="3.40.50.2000">
    <property type="entry name" value="Glycogen Phosphorylase B"/>
    <property type="match status" value="2"/>
</dbReference>
<dbReference type="PANTHER" id="PTHR45947">
    <property type="entry name" value="SULFOQUINOVOSYL TRANSFERASE SQD2"/>
    <property type="match status" value="1"/>
</dbReference>
<dbReference type="EMBL" id="JAEKNN010000061">
    <property type="protein sequence ID" value="MBJ7610349.1"/>
    <property type="molecule type" value="Genomic_DNA"/>
</dbReference>
<dbReference type="AlphaFoldDB" id="A0A934KGV5"/>
<name>A0A934KGV5_9BACT</name>
<dbReference type="Pfam" id="PF13692">
    <property type="entry name" value="Glyco_trans_1_4"/>
    <property type="match status" value="1"/>
</dbReference>
<dbReference type="InterPro" id="IPR050194">
    <property type="entry name" value="Glycosyltransferase_grp1"/>
</dbReference>
<sequence>MSAVTRVTMVSYDDEPPLGGQGIVLRGLRTALSARGHIVDTVAGRGDHALRYPRVSGRAPLDFSLQLNRHPELIRRLCGDVVHASGGPGGVLLLRECGAPLVYTAHHTYRQAHGAGSLRRLLSPVEARSYRRASMVLAVSPSTAQAVHLLGVPRSRVEVLAPGVDGPLLAPPPRDPARLLFAGRWETEKGVLDAVTVMRAVLTGRSQASAAIAGSGRLESEVRRAVAGSPIEILGRVEETRLREEYARAALVLMPSLYEGLGLVALEAQASGALVVGYDVDGLRDAVPQTGLLVAPGDLAAAVAVCEALIDDPRRREELGTQAESRVRAQHSWAAVAVRLEQVYSAVVGG</sequence>
<evidence type="ECO:0000313" key="2">
    <source>
        <dbReference type="EMBL" id="MBJ7610349.1"/>
    </source>
</evidence>
<evidence type="ECO:0000313" key="3">
    <source>
        <dbReference type="Proteomes" id="UP000614410"/>
    </source>
</evidence>
<dbReference type="CDD" id="cd03801">
    <property type="entry name" value="GT4_PimA-like"/>
    <property type="match status" value="1"/>
</dbReference>
<dbReference type="Proteomes" id="UP000614410">
    <property type="component" value="Unassembled WGS sequence"/>
</dbReference>
<comment type="caution">
    <text evidence="2">The sequence shown here is derived from an EMBL/GenBank/DDBJ whole genome shotgun (WGS) entry which is preliminary data.</text>
</comment>
<feature type="domain" description="Glycosyltransferase subfamily 4-like N-terminal" evidence="1">
    <location>
        <begin position="19"/>
        <end position="165"/>
    </location>
</feature>
<dbReference type="Pfam" id="PF13439">
    <property type="entry name" value="Glyco_transf_4"/>
    <property type="match status" value="1"/>
</dbReference>
<organism evidence="2 3">
    <name type="scientific">Candidatus Amunia macphersoniae</name>
    <dbReference type="NCBI Taxonomy" id="3127014"/>
    <lineage>
        <taxon>Bacteria</taxon>
        <taxon>Bacillati</taxon>
        <taxon>Candidatus Dormiibacterota</taxon>
        <taxon>Candidatus Dormibacteria</taxon>
        <taxon>Candidatus Aeolococcales</taxon>
        <taxon>Candidatus Aeolococcaceae</taxon>
        <taxon>Candidatus Amunia</taxon>
    </lineage>
</organism>
<proteinExistence type="predicted"/>
<dbReference type="InterPro" id="IPR028098">
    <property type="entry name" value="Glyco_trans_4-like_N"/>
</dbReference>
<gene>
    <name evidence="2" type="ORF">JF887_13100</name>
</gene>
<dbReference type="SUPFAM" id="SSF53756">
    <property type="entry name" value="UDP-Glycosyltransferase/glycogen phosphorylase"/>
    <property type="match status" value="1"/>
</dbReference>
<dbReference type="GO" id="GO:0016757">
    <property type="term" value="F:glycosyltransferase activity"/>
    <property type="evidence" value="ECO:0007669"/>
    <property type="project" value="TreeGrafter"/>
</dbReference>
<evidence type="ECO:0000259" key="1">
    <source>
        <dbReference type="Pfam" id="PF13439"/>
    </source>
</evidence>
<protein>
    <submittedName>
        <fullName evidence="2">Glycosyltransferase family 4 protein</fullName>
    </submittedName>
</protein>
<accession>A0A934KGV5</accession>
<dbReference type="PANTHER" id="PTHR45947:SF3">
    <property type="entry name" value="SULFOQUINOVOSYL TRANSFERASE SQD2"/>
    <property type="match status" value="1"/>
</dbReference>